<keyword evidence="7 10" id="KW-0472">Membrane</keyword>
<keyword evidence="4 10" id="KW-0812">Transmembrane</keyword>
<evidence type="ECO:0000256" key="6">
    <source>
        <dbReference type="ARBA" id="ARBA00022989"/>
    </source>
</evidence>
<evidence type="ECO:0000256" key="2">
    <source>
        <dbReference type="ARBA" id="ARBA00022475"/>
    </source>
</evidence>
<accession>A0A336LM45</accession>
<name>A0A336LM45_CULSO</name>
<dbReference type="PANTHER" id="PTHR21137:SF35">
    <property type="entry name" value="ODORANT RECEPTOR 19A-RELATED"/>
    <property type="match status" value="1"/>
</dbReference>
<reference evidence="11" key="1">
    <citation type="submission" date="2018-04" db="EMBL/GenBank/DDBJ databases">
        <authorList>
            <person name="Go L.Y."/>
            <person name="Mitchell J.A."/>
        </authorList>
    </citation>
    <scope>NUCLEOTIDE SEQUENCE</scope>
    <source>
        <tissue evidence="11">Whole organism</tissue>
    </source>
</reference>
<evidence type="ECO:0000256" key="3">
    <source>
        <dbReference type="ARBA" id="ARBA00022606"/>
    </source>
</evidence>
<dbReference type="AlphaFoldDB" id="A0A336LM45"/>
<evidence type="ECO:0000256" key="9">
    <source>
        <dbReference type="ARBA" id="ARBA00023224"/>
    </source>
</evidence>
<sequence length="251" mass="28909">MLQTFRLQSDTFKTKNIDEDEHLAGAIFRTKFFHRLGIGLCIVAIFQWSLVLFIPGIFGSFYCAVIFWSMDTIMTGILYHTTAQIKRLGSDLSNLGYDRKFNIKTNYVLSVDSKKFEKPIIIQVGISVFAICFTMFILMSSLNGNLLGSLDVLPYFFGVSFQIFQVCYAGNELFYALTFNIYSSNFMVLDLKSKKLLVTFMERNLDSIELLFDNQVSNSSPKLLLAFYYFPMQALYLLHIQHETEDQFLSV</sequence>
<evidence type="ECO:0000256" key="5">
    <source>
        <dbReference type="ARBA" id="ARBA00022725"/>
    </source>
</evidence>
<dbReference type="GO" id="GO:0004984">
    <property type="term" value="F:olfactory receptor activity"/>
    <property type="evidence" value="ECO:0007669"/>
    <property type="project" value="InterPro"/>
</dbReference>
<evidence type="ECO:0000256" key="8">
    <source>
        <dbReference type="ARBA" id="ARBA00023170"/>
    </source>
</evidence>
<feature type="transmembrane region" description="Helical" evidence="10">
    <location>
        <begin position="57"/>
        <end position="79"/>
    </location>
</feature>
<dbReference type="InterPro" id="IPR004117">
    <property type="entry name" value="7tm6_olfct_rcpt"/>
</dbReference>
<dbReference type="Pfam" id="PF02949">
    <property type="entry name" value="7tm_6"/>
    <property type="match status" value="1"/>
</dbReference>
<proteinExistence type="predicted"/>
<evidence type="ECO:0000313" key="12">
    <source>
        <dbReference type="EMBL" id="SSX17709.1"/>
    </source>
</evidence>
<keyword evidence="6 10" id="KW-1133">Transmembrane helix</keyword>
<keyword evidence="5" id="KW-0552">Olfaction</keyword>
<gene>
    <name evidence="12" type="primary">CSON002936</name>
</gene>
<dbReference type="GO" id="GO:0007165">
    <property type="term" value="P:signal transduction"/>
    <property type="evidence" value="ECO:0007669"/>
    <property type="project" value="UniProtKB-KW"/>
</dbReference>
<dbReference type="GO" id="GO:0005886">
    <property type="term" value="C:plasma membrane"/>
    <property type="evidence" value="ECO:0007669"/>
    <property type="project" value="UniProtKB-SubCell"/>
</dbReference>
<dbReference type="VEuPathDB" id="VectorBase:CSON002936"/>
<evidence type="ECO:0000256" key="10">
    <source>
        <dbReference type="SAM" id="Phobius"/>
    </source>
</evidence>
<evidence type="ECO:0000256" key="1">
    <source>
        <dbReference type="ARBA" id="ARBA00004651"/>
    </source>
</evidence>
<keyword evidence="8" id="KW-0675">Receptor</keyword>
<protein>
    <submittedName>
        <fullName evidence="12">CSON002936 protein</fullName>
    </submittedName>
</protein>
<keyword evidence="2" id="KW-1003">Cell membrane</keyword>
<evidence type="ECO:0000256" key="7">
    <source>
        <dbReference type="ARBA" id="ARBA00023136"/>
    </source>
</evidence>
<evidence type="ECO:0000313" key="11">
    <source>
        <dbReference type="EMBL" id="SSW97323.1"/>
    </source>
</evidence>
<feature type="transmembrane region" description="Helical" evidence="10">
    <location>
        <begin position="152"/>
        <end position="177"/>
    </location>
</feature>
<feature type="transmembrane region" description="Helical" evidence="10">
    <location>
        <begin position="120"/>
        <end position="140"/>
    </location>
</feature>
<comment type="subcellular location">
    <subcellularLocation>
        <location evidence="1">Cell membrane</location>
        <topology evidence="1">Multi-pass membrane protein</topology>
    </subcellularLocation>
</comment>
<reference evidence="12" key="2">
    <citation type="submission" date="2018-07" db="EMBL/GenBank/DDBJ databases">
        <authorList>
            <person name="Quirk P.G."/>
            <person name="Krulwich T.A."/>
        </authorList>
    </citation>
    <scope>NUCLEOTIDE SEQUENCE</scope>
</reference>
<dbReference type="EMBL" id="UFQS01000014">
    <property type="protein sequence ID" value="SSW97323.1"/>
    <property type="molecule type" value="Genomic_DNA"/>
</dbReference>
<dbReference type="PANTHER" id="PTHR21137">
    <property type="entry name" value="ODORANT RECEPTOR"/>
    <property type="match status" value="1"/>
</dbReference>
<evidence type="ECO:0000256" key="4">
    <source>
        <dbReference type="ARBA" id="ARBA00022692"/>
    </source>
</evidence>
<keyword evidence="3" id="KW-0716">Sensory transduction</keyword>
<feature type="transmembrane region" description="Helical" evidence="10">
    <location>
        <begin position="32"/>
        <end position="51"/>
    </location>
</feature>
<dbReference type="GO" id="GO:0005549">
    <property type="term" value="F:odorant binding"/>
    <property type="evidence" value="ECO:0007669"/>
    <property type="project" value="InterPro"/>
</dbReference>
<keyword evidence="9" id="KW-0807">Transducer</keyword>
<organism evidence="12">
    <name type="scientific">Culicoides sonorensis</name>
    <name type="common">Biting midge</name>
    <dbReference type="NCBI Taxonomy" id="179676"/>
    <lineage>
        <taxon>Eukaryota</taxon>
        <taxon>Metazoa</taxon>
        <taxon>Ecdysozoa</taxon>
        <taxon>Arthropoda</taxon>
        <taxon>Hexapoda</taxon>
        <taxon>Insecta</taxon>
        <taxon>Pterygota</taxon>
        <taxon>Neoptera</taxon>
        <taxon>Endopterygota</taxon>
        <taxon>Diptera</taxon>
        <taxon>Nematocera</taxon>
        <taxon>Chironomoidea</taxon>
        <taxon>Ceratopogonidae</taxon>
        <taxon>Ceratopogoninae</taxon>
        <taxon>Culicoides</taxon>
        <taxon>Monoculicoides</taxon>
    </lineage>
</organism>
<dbReference type="EMBL" id="UFQT01000014">
    <property type="protein sequence ID" value="SSX17709.1"/>
    <property type="molecule type" value="Genomic_DNA"/>
</dbReference>